<evidence type="ECO:0000256" key="2">
    <source>
        <dbReference type="SAM" id="Phobius"/>
    </source>
</evidence>
<sequence>MVGLTICLLAILGVLKNQAFFNFVLSPWLVPSATLLLFFVVVLNNVKPILPSKLGITSRWRKRERIPAKEHDLDESQDAENITLDFGPQSAGGYHSIRS</sequence>
<evidence type="ECO:0000256" key="1">
    <source>
        <dbReference type="SAM" id="MobiDB-lite"/>
    </source>
</evidence>
<feature type="region of interest" description="Disordered" evidence="1">
    <location>
        <begin position="68"/>
        <end position="99"/>
    </location>
</feature>
<proteinExistence type="predicted"/>
<dbReference type="OrthoDB" id="10525162at2759"/>
<accession>A0A139H9H2</accession>
<feature type="transmembrane region" description="Helical" evidence="2">
    <location>
        <begin position="29"/>
        <end position="46"/>
    </location>
</feature>
<evidence type="ECO:0000313" key="4">
    <source>
        <dbReference type="Proteomes" id="UP000070133"/>
    </source>
</evidence>
<keyword evidence="2" id="KW-0472">Membrane</keyword>
<dbReference type="Proteomes" id="UP000070133">
    <property type="component" value="Unassembled WGS sequence"/>
</dbReference>
<keyword evidence="4" id="KW-1185">Reference proteome</keyword>
<organism evidence="3 4">
    <name type="scientific">Pseudocercospora eumusae</name>
    <dbReference type="NCBI Taxonomy" id="321146"/>
    <lineage>
        <taxon>Eukaryota</taxon>
        <taxon>Fungi</taxon>
        <taxon>Dikarya</taxon>
        <taxon>Ascomycota</taxon>
        <taxon>Pezizomycotina</taxon>
        <taxon>Dothideomycetes</taxon>
        <taxon>Dothideomycetidae</taxon>
        <taxon>Mycosphaerellales</taxon>
        <taxon>Mycosphaerellaceae</taxon>
        <taxon>Pseudocercospora</taxon>
    </lineage>
</organism>
<gene>
    <name evidence="3" type="ORF">AC578_3520</name>
</gene>
<dbReference type="AlphaFoldDB" id="A0A139H9H2"/>
<keyword evidence="2" id="KW-0812">Transmembrane</keyword>
<name>A0A139H9H2_9PEZI</name>
<evidence type="ECO:0000313" key="3">
    <source>
        <dbReference type="EMBL" id="KXS99096.1"/>
    </source>
</evidence>
<dbReference type="EMBL" id="LFZN01000099">
    <property type="protein sequence ID" value="KXS99096.1"/>
    <property type="molecule type" value="Genomic_DNA"/>
</dbReference>
<reference evidence="3 4" key="1">
    <citation type="submission" date="2015-07" db="EMBL/GenBank/DDBJ databases">
        <title>Comparative genomics of the Sigatoka disease complex on banana suggests a link between parallel evolutionary changes in Pseudocercospora fijiensis and Pseudocercospora eumusae and increased virulence on the banana host.</title>
        <authorList>
            <person name="Chang T.-C."/>
            <person name="Salvucci A."/>
            <person name="Crous P.W."/>
            <person name="Stergiopoulos I."/>
        </authorList>
    </citation>
    <scope>NUCLEOTIDE SEQUENCE [LARGE SCALE GENOMIC DNA]</scope>
    <source>
        <strain evidence="3 4">CBS 114824</strain>
    </source>
</reference>
<protein>
    <submittedName>
        <fullName evidence="3">Uncharacterized protein</fullName>
    </submittedName>
</protein>
<keyword evidence="2" id="KW-1133">Transmembrane helix</keyword>
<comment type="caution">
    <text evidence="3">The sequence shown here is derived from an EMBL/GenBank/DDBJ whole genome shotgun (WGS) entry which is preliminary data.</text>
</comment>